<proteinExistence type="predicted"/>
<dbReference type="InterPro" id="IPR027417">
    <property type="entry name" value="P-loop_NTPase"/>
</dbReference>
<dbReference type="RefSeq" id="WP_095638084.1">
    <property type="nucleotide sequence ID" value="NZ_NSKC01000012.1"/>
</dbReference>
<feature type="domain" description="PD-(D/E)XK endonuclease-like" evidence="1">
    <location>
        <begin position="482"/>
        <end position="738"/>
    </location>
</feature>
<accession>A0A2A2F5P6</accession>
<organism evidence="2 3">
    <name type="scientific">Halorubrum salipaludis</name>
    <dbReference type="NCBI Taxonomy" id="2032630"/>
    <lineage>
        <taxon>Archaea</taxon>
        <taxon>Methanobacteriati</taxon>
        <taxon>Methanobacteriota</taxon>
        <taxon>Stenosarchaea group</taxon>
        <taxon>Halobacteria</taxon>
        <taxon>Halobacteriales</taxon>
        <taxon>Haloferacaceae</taxon>
        <taxon>Halorubrum</taxon>
    </lineage>
</organism>
<dbReference type="EMBL" id="NSKC01000012">
    <property type="protein sequence ID" value="PAU80248.1"/>
    <property type="molecule type" value="Genomic_DNA"/>
</dbReference>
<dbReference type="AlphaFoldDB" id="A0A2A2F5P6"/>
<dbReference type="OrthoDB" id="319934at2157"/>
<dbReference type="InterPro" id="IPR038726">
    <property type="entry name" value="PDDEXK_AddAB-type"/>
</dbReference>
<gene>
    <name evidence="2" type="ORF">CK500_15375</name>
</gene>
<comment type="caution">
    <text evidence="2">The sequence shown here is derived from an EMBL/GenBank/DDBJ whole genome shotgun (WGS) entry which is preliminary data.</text>
</comment>
<keyword evidence="3" id="KW-1185">Reference proteome</keyword>
<reference evidence="2 3" key="1">
    <citation type="submission" date="2017-08" db="EMBL/GenBank/DDBJ databases">
        <title>The strain WRN001 was isolated from Binhai saline alkaline soil, Tianjin, China.</title>
        <authorList>
            <person name="Liu D."/>
            <person name="Zhang G."/>
        </authorList>
    </citation>
    <scope>NUCLEOTIDE SEQUENCE [LARGE SCALE GENOMIC DNA]</scope>
    <source>
        <strain evidence="2 3">WN019</strain>
    </source>
</reference>
<evidence type="ECO:0000259" key="1">
    <source>
        <dbReference type="Pfam" id="PF12705"/>
    </source>
</evidence>
<evidence type="ECO:0000313" key="2">
    <source>
        <dbReference type="EMBL" id="PAU80248.1"/>
    </source>
</evidence>
<sequence>MPFPRAKSSRQLYDEVKTYDRVITPDGPLASALNRQLDRSHLGPFAIPPRRLAVGRRQESEDRLAFLGMIANEDISWKRCAYAVGNILQCWEHQGSHEAIFEYEGYIDEATERAVERIGDLETASMKLTNDTIDSDLDVVVVEPKMLTQLERAYLPTEYDTVSLFADTEFELPPFRIHDSPTAIIETVVDAVTETNAENVGIVLDQESEYSPLIESALEAADIPFFGGPGFTDRSEHRLFLHLLRTAHRGTDTRISEIRSLLTAFDCDVADREADKRLHELDDENLSWLIDFCHEIQEYTFSDALSTFEHRADDTLDAFRTELEELGIADESVTEARLDELSFYLQTYEVPVDRDNEGVLLADAKSASYVGREVVFYLGLDDRWTHSAPRRPWVDQDAQFTRNLQSFQLLLQSGSQQHYLVQDATGGSPVTPCLYFEELLEREYDRFSELPSTTHQLRSEPHDGAVFNTESVDVSPDPVETISKSSLNTYVNSPRDYYFSRIVDGPEKEYLTEGNLFHDFAEFYVTHPAVVDDAALTEVVDLILGEVHPLIRSVDEQTRRTEYRVSLETIVSYLDDNPPTDGAFLTPSSSTENAIADYFGYDIESPVTERRFVDEDLGINGMIDLVQSQAELLDYKSGSENDANSIVQDAAIDEPSDEPDFQALLYLTYWRSQTPAQQLSFTFFYVTELVDDAIAGDVDIDDALTTVTYYPGSLTDHVRTEEFFEYLREEGANKCQKTLSKIDYQTYAALFDAAPLVETTDSDELIESEFGRTMIERLEAEIGEYKYVTTGSKQVMREIARQQKGAFFKSDLDTFESFVEERLTELNRRRTGDEPFPIEGLAGEPNYRRVDNRDLLLEGDQ</sequence>
<dbReference type="Pfam" id="PF12705">
    <property type="entry name" value="PDDEXK_1"/>
    <property type="match status" value="1"/>
</dbReference>
<name>A0A2A2F5P6_9EURY</name>
<dbReference type="SUPFAM" id="SSF52540">
    <property type="entry name" value="P-loop containing nucleoside triphosphate hydrolases"/>
    <property type="match status" value="1"/>
</dbReference>
<evidence type="ECO:0000313" key="3">
    <source>
        <dbReference type="Proteomes" id="UP000218083"/>
    </source>
</evidence>
<dbReference type="Proteomes" id="UP000218083">
    <property type="component" value="Unassembled WGS sequence"/>
</dbReference>
<protein>
    <recommendedName>
        <fullName evidence="1">PD-(D/E)XK endonuclease-like domain-containing protein</fullName>
    </recommendedName>
</protein>